<keyword evidence="3 5" id="KW-1133">Transmembrane helix</keyword>
<dbReference type="Proteomes" id="UP000268016">
    <property type="component" value="Unassembled WGS sequence"/>
</dbReference>
<organism evidence="7 8">
    <name type="scientific">Histidinibacterium lentulum</name>
    <dbReference type="NCBI Taxonomy" id="2480588"/>
    <lineage>
        <taxon>Bacteria</taxon>
        <taxon>Pseudomonadati</taxon>
        <taxon>Pseudomonadota</taxon>
        <taxon>Alphaproteobacteria</taxon>
        <taxon>Rhodobacterales</taxon>
        <taxon>Paracoccaceae</taxon>
        <taxon>Histidinibacterium</taxon>
    </lineage>
</organism>
<evidence type="ECO:0000256" key="3">
    <source>
        <dbReference type="ARBA" id="ARBA00022989"/>
    </source>
</evidence>
<feature type="transmembrane region" description="Helical" evidence="5">
    <location>
        <begin position="112"/>
        <end position="130"/>
    </location>
</feature>
<comment type="caution">
    <text evidence="7">The sequence shown here is derived from an EMBL/GenBank/DDBJ whole genome shotgun (WGS) entry which is preliminary data.</text>
</comment>
<dbReference type="EMBL" id="RDRB01000001">
    <property type="protein sequence ID" value="ROU04094.1"/>
    <property type="molecule type" value="Genomic_DNA"/>
</dbReference>
<keyword evidence="4 5" id="KW-0472">Membrane</keyword>
<evidence type="ECO:0000313" key="8">
    <source>
        <dbReference type="Proteomes" id="UP000268016"/>
    </source>
</evidence>
<dbReference type="InterPro" id="IPR004837">
    <property type="entry name" value="NaCa_Exmemb"/>
</dbReference>
<dbReference type="GO" id="GO:0005886">
    <property type="term" value="C:plasma membrane"/>
    <property type="evidence" value="ECO:0007669"/>
    <property type="project" value="TreeGrafter"/>
</dbReference>
<feature type="transmembrane region" description="Helical" evidence="5">
    <location>
        <begin position="208"/>
        <end position="230"/>
    </location>
</feature>
<keyword evidence="2 5" id="KW-0812">Transmembrane</keyword>
<dbReference type="OrthoDB" id="9794225at2"/>
<dbReference type="RefSeq" id="WP_123640502.1">
    <property type="nucleotide sequence ID" value="NZ_ML119081.1"/>
</dbReference>
<sequence>MDGLTAYQLTLIALGAIGFGIWLLVKGGDVTIAAAVRIAESSGLSKLFIAATIVAFGTSAPELFTSVNANLSGFPGISVGNVIGSNIANVLVVVGVSAVIAPVLIDRREVRVDTWMMVFATLAMAAAVWAGSLPTWAGLAMIGTIVAYVVCQYRASRIDVEEDETDEPLAGNPYVLVTVGITTLVLGSEILVQGAVAGGHALGVPEAVIGMTVIAFGTSLPELTACVAAARKGQSDMIVGGIVGSNIFNILSVMAISAALKPLIIEPRFATIDLPVVLVVTAVFTVFLLTIGRIGRTAGIAMIAAYLAFVAVQYGWSPEIHAGLVAP</sequence>
<accession>A0A3N2R9E3</accession>
<keyword evidence="8" id="KW-1185">Reference proteome</keyword>
<proteinExistence type="predicted"/>
<evidence type="ECO:0000256" key="5">
    <source>
        <dbReference type="SAM" id="Phobius"/>
    </source>
</evidence>
<feature type="transmembrane region" description="Helical" evidence="5">
    <location>
        <begin position="272"/>
        <end position="291"/>
    </location>
</feature>
<dbReference type="PANTHER" id="PTHR10846">
    <property type="entry name" value="SODIUM/POTASSIUM/CALCIUM EXCHANGER"/>
    <property type="match status" value="1"/>
</dbReference>
<dbReference type="InterPro" id="IPR004481">
    <property type="entry name" value="K/Na/Ca-exchanger"/>
</dbReference>
<dbReference type="AlphaFoldDB" id="A0A3N2R9E3"/>
<evidence type="ECO:0000256" key="2">
    <source>
        <dbReference type="ARBA" id="ARBA00022692"/>
    </source>
</evidence>
<feature type="transmembrane region" description="Helical" evidence="5">
    <location>
        <begin position="136"/>
        <end position="153"/>
    </location>
</feature>
<dbReference type="NCBIfam" id="TIGR00367">
    <property type="entry name" value="calcium/sodium antiporter"/>
    <property type="match status" value="1"/>
</dbReference>
<feature type="transmembrane region" description="Helical" evidence="5">
    <location>
        <begin position="87"/>
        <end position="105"/>
    </location>
</feature>
<comment type="subcellular location">
    <subcellularLocation>
        <location evidence="1">Membrane</location>
        <topology evidence="1">Multi-pass membrane protein</topology>
    </subcellularLocation>
</comment>
<feature type="transmembrane region" description="Helical" evidence="5">
    <location>
        <begin position="6"/>
        <end position="25"/>
    </location>
</feature>
<dbReference type="PANTHER" id="PTHR10846:SF8">
    <property type="entry name" value="INNER MEMBRANE PROTEIN YRBG"/>
    <property type="match status" value="1"/>
</dbReference>
<dbReference type="Gene3D" id="1.20.1420.30">
    <property type="entry name" value="NCX, central ion-binding region"/>
    <property type="match status" value="1"/>
</dbReference>
<gene>
    <name evidence="7" type="ORF">EAT49_01460</name>
</gene>
<feature type="domain" description="Sodium/calcium exchanger membrane region" evidence="6">
    <location>
        <begin position="13"/>
        <end position="153"/>
    </location>
</feature>
<evidence type="ECO:0000259" key="6">
    <source>
        <dbReference type="Pfam" id="PF01699"/>
    </source>
</evidence>
<dbReference type="InterPro" id="IPR044880">
    <property type="entry name" value="NCX_ion-bd_dom_sf"/>
</dbReference>
<dbReference type="Pfam" id="PF01699">
    <property type="entry name" value="Na_Ca_ex"/>
    <property type="match status" value="2"/>
</dbReference>
<evidence type="ECO:0000313" key="7">
    <source>
        <dbReference type="EMBL" id="ROU04094.1"/>
    </source>
</evidence>
<name>A0A3N2R9E3_9RHOB</name>
<feature type="transmembrane region" description="Helical" evidence="5">
    <location>
        <begin position="298"/>
        <end position="316"/>
    </location>
</feature>
<reference evidence="7 8" key="1">
    <citation type="submission" date="2018-10" db="EMBL/GenBank/DDBJ databases">
        <title>Histidinibacterium lentulum gen. nov., sp. nov., a marine bacterium from the culture broth of Picochlorum sp. 122.</title>
        <authorList>
            <person name="Wang G."/>
        </authorList>
    </citation>
    <scope>NUCLEOTIDE SEQUENCE [LARGE SCALE GENOMIC DNA]</scope>
    <source>
        <strain evidence="7 8">B17</strain>
    </source>
</reference>
<feature type="transmembrane region" description="Helical" evidence="5">
    <location>
        <begin position="237"/>
        <end position="260"/>
    </location>
</feature>
<feature type="transmembrane region" description="Helical" evidence="5">
    <location>
        <begin position="46"/>
        <end position="67"/>
    </location>
</feature>
<dbReference type="GO" id="GO:0008273">
    <property type="term" value="F:calcium, potassium:sodium antiporter activity"/>
    <property type="evidence" value="ECO:0007669"/>
    <property type="project" value="TreeGrafter"/>
</dbReference>
<dbReference type="GO" id="GO:0005262">
    <property type="term" value="F:calcium channel activity"/>
    <property type="evidence" value="ECO:0007669"/>
    <property type="project" value="TreeGrafter"/>
</dbReference>
<protein>
    <submittedName>
        <fullName evidence="7">Sodium:calcium antiporter</fullName>
    </submittedName>
</protein>
<evidence type="ECO:0000256" key="4">
    <source>
        <dbReference type="ARBA" id="ARBA00023136"/>
    </source>
</evidence>
<dbReference type="GO" id="GO:0006874">
    <property type="term" value="P:intracellular calcium ion homeostasis"/>
    <property type="evidence" value="ECO:0007669"/>
    <property type="project" value="TreeGrafter"/>
</dbReference>
<feature type="domain" description="Sodium/calcium exchanger membrane region" evidence="6">
    <location>
        <begin position="174"/>
        <end position="314"/>
    </location>
</feature>
<feature type="transmembrane region" description="Helical" evidence="5">
    <location>
        <begin position="174"/>
        <end position="196"/>
    </location>
</feature>
<evidence type="ECO:0000256" key="1">
    <source>
        <dbReference type="ARBA" id="ARBA00004141"/>
    </source>
</evidence>